<evidence type="ECO:0000313" key="3">
    <source>
        <dbReference type="Proteomes" id="UP000050474"/>
    </source>
</evidence>
<sequence length="390" mass="44659">MDLLLLPQSSKAELADVYLRALRSSTHLYIVSAYLTHWDIEEKLGKQCETFTFIVGKDFGITRIAACEQVLTWLPKKWHEEFLVAEGIVGFHPKAVFWRELNGSCYALVGSSNLSKAAFSSNHEANGYSLISKKTFRTAEKWIENLASSCVTLDANWLAGYQEAKQPSKPKRQGRHNEDDDEVVFELALPNPRTLSNLNEVLARRRAQMREFARIRSDLVKAFREASDKKKWEESDDTRFYDQLNGLWSYYRRNRFQGAGWERQGKSSNFQELAISVVRVLEATEMSRDRVVRLEIDRLNSAGVTTRGALFSEMLCQFFPKRYYVLNGPIREWLQGTGVDTVRGASQGANYIRSARLLRVALSRAKTYPAKNLAELDAVIWRQRNPNVAV</sequence>
<gene>
    <name evidence="1" type="ORF">ALO44_00530</name>
    <name evidence="2" type="ORF">RA271_11295</name>
</gene>
<organism evidence="1 3">
    <name type="scientific">Pseudomonas syringae pv. tagetis</name>
    <dbReference type="NCBI Taxonomy" id="129140"/>
    <lineage>
        <taxon>Bacteria</taxon>
        <taxon>Pseudomonadati</taxon>
        <taxon>Pseudomonadota</taxon>
        <taxon>Gammaproteobacteria</taxon>
        <taxon>Pseudomonadales</taxon>
        <taxon>Pseudomonadaceae</taxon>
        <taxon>Pseudomonas</taxon>
    </lineage>
</organism>
<evidence type="ECO:0000313" key="1">
    <source>
        <dbReference type="EMBL" id="KPY89239.1"/>
    </source>
</evidence>
<dbReference type="EMBL" id="LJRM01000029">
    <property type="protein sequence ID" value="KPY89239.1"/>
    <property type="molecule type" value="Genomic_DNA"/>
</dbReference>
<name>A0A0Q0BHM5_9PSED</name>
<dbReference type="AlphaFoldDB" id="A0A0Q0BHM5"/>
<dbReference type="Proteomes" id="UP001610657">
    <property type="component" value="Unassembled WGS sequence"/>
</dbReference>
<evidence type="ECO:0000313" key="2">
    <source>
        <dbReference type="EMBL" id="MFH7515765.1"/>
    </source>
</evidence>
<dbReference type="PATRIC" id="fig|129140.3.peg.697"/>
<comment type="caution">
    <text evidence="1">The sequence shown here is derived from an EMBL/GenBank/DDBJ whole genome shotgun (WGS) entry which is preliminary data.</text>
</comment>
<protein>
    <submittedName>
        <fullName evidence="2">Phospholipase D family protein</fullName>
    </submittedName>
</protein>
<reference evidence="2 4" key="2">
    <citation type="submission" date="2023-08" db="EMBL/GenBank/DDBJ databases">
        <title>Genomic and mutational analysis of Pseudomonas syringae pv. tagetis EB037 pathogenicity on sunflower.</title>
        <authorList>
            <person name="Maul J.E."/>
        </authorList>
    </citation>
    <scope>NUCLEOTIDE SEQUENCE [LARGE SCALE GENOMIC DNA]</scope>
    <source>
        <strain evidence="2 4">EB037_T1</strain>
    </source>
</reference>
<dbReference type="RefSeq" id="WP_055005077.1">
    <property type="nucleotide sequence ID" value="NZ_CP092923.1"/>
</dbReference>
<proteinExistence type="predicted"/>
<accession>A0A0Q0BHM5</accession>
<dbReference type="CDD" id="cd09117">
    <property type="entry name" value="PLDc_Bfil_DEXD_like"/>
    <property type="match status" value="1"/>
</dbReference>
<keyword evidence="4" id="KW-1185">Reference proteome</keyword>
<dbReference type="Gene3D" id="3.30.870.10">
    <property type="entry name" value="Endonuclease Chain A"/>
    <property type="match status" value="1"/>
</dbReference>
<dbReference type="GeneID" id="96219158"/>
<reference evidence="1 3" key="1">
    <citation type="submission" date="2015-09" db="EMBL/GenBank/DDBJ databases">
        <title>Genome announcement of multiple Pseudomonas syringae strains.</title>
        <authorList>
            <person name="Thakur S."/>
            <person name="Wang P.W."/>
            <person name="Gong Y."/>
            <person name="Weir B.S."/>
            <person name="Guttman D.S."/>
        </authorList>
    </citation>
    <scope>NUCLEOTIDE SEQUENCE [LARGE SCALE GENOMIC DNA]</scope>
    <source>
        <strain evidence="1 3">ICMP4091</strain>
    </source>
</reference>
<dbReference type="EMBL" id="JAVCQK010000004">
    <property type="protein sequence ID" value="MFH7515765.1"/>
    <property type="molecule type" value="Genomic_DNA"/>
</dbReference>
<dbReference type="Proteomes" id="UP000050474">
    <property type="component" value="Unassembled WGS sequence"/>
</dbReference>
<evidence type="ECO:0000313" key="4">
    <source>
        <dbReference type="Proteomes" id="UP001610657"/>
    </source>
</evidence>